<dbReference type="Pfam" id="PF09605">
    <property type="entry name" value="Trep_Strep"/>
    <property type="match status" value="1"/>
</dbReference>
<reference evidence="3 5" key="2">
    <citation type="submission" date="2020-08" db="EMBL/GenBank/DDBJ databases">
        <title>The isolate Caproiciproducens sp. 7D4C2 produces n-caproate at mildly acidic conditions from hexoses: genome and rBOX comparison with related strains and chain-elongating bacteria.</title>
        <authorList>
            <person name="Esquivel-Elizondo S."/>
            <person name="Bagci C."/>
            <person name="Temovska M."/>
            <person name="Jeon B.S."/>
            <person name="Bessarab I."/>
            <person name="Williams R.B.H."/>
            <person name="Huson D.H."/>
            <person name="Angenent L.T."/>
        </authorList>
    </citation>
    <scope>NUCLEOTIDE SEQUENCE [LARGE SCALE GENOMIC DNA]</scope>
    <source>
        <strain evidence="3 5">7D4C2</strain>
    </source>
</reference>
<accession>A0A6N8I190</accession>
<evidence type="ECO:0000313" key="2">
    <source>
        <dbReference type="EMBL" id="MVB11802.1"/>
    </source>
</evidence>
<feature type="transmembrane region" description="Helical" evidence="1">
    <location>
        <begin position="165"/>
        <end position="187"/>
    </location>
</feature>
<evidence type="ECO:0000313" key="3">
    <source>
        <dbReference type="EMBL" id="QNK41716.1"/>
    </source>
</evidence>
<keyword evidence="4" id="KW-1185">Reference proteome</keyword>
<keyword evidence="1" id="KW-0472">Membrane</keyword>
<organism evidence="2 4">
    <name type="scientific">Caproicibacter fermentans</name>
    <dbReference type="NCBI Taxonomy" id="2576756"/>
    <lineage>
        <taxon>Bacteria</taxon>
        <taxon>Bacillati</taxon>
        <taxon>Bacillota</taxon>
        <taxon>Clostridia</taxon>
        <taxon>Eubacteriales</taxon>
        <taxon>Acutalibacteraceae</taxon>
        <taxon>Caproicibacter</taxon>
    </lineage>
</organism>
<feature type="transmembrane region" description="Helical" evidence="1">
    <location>
        <begin position="65"/>
        <end position="81"/>
    </location>
</feature>
<dbReference type="RefSeq" id="WP_066648093.1">
    <property type="nucleotide sequence ID" value="NZ_CP060286.1"/>
</dbReference>
<dbReference type="KEGG" id="cfem:HCR03_05565"/>
<accession>A0A7G8TDM5</accession>
<feature type="transmembrane region" description="Helical" evidence="1">
    <location>
        <begin position="113"/>
        <end position="135"/>
    </location>
</feature>
<keyword evidence="1" id="KW-1133">Transmembrane helix</keyword>
<evidence type="ECO:0000313" key="4">
    <source>
        <dbReference type="Proteomes" id="UP000469440"/>
    </source>
</evidence>
<proteinExistence type="predicted"/>
<dbReference type="EMBL" id="CP060286">
    <property type="protein sequence ID" value="QNK41716.1"/>
    <property type="molecule type" value="Genomic_DNA"/>
</dbReference>
<dbReference type="InterPro" id="IPR011733">
    <property type="entry name" value="CHP02185_IM"/>
</dbReference>
<dbReference type="OrthoDB" id="9781459at2"/>
<sequence>MEEKNLKVKDLVNIGVFSAIYMILSFIVMVPSMASPIIWLLWPAICGVVCGSIYMLLVAKVPKKGTALLVALINGIIYFAIGECTWTIILSFAIAGIVAEIARGALGYQTTESALVSCGILAAGFIGSPLPMWLFQDSYVNSIIKMGMDPAYVANMLKMISAGSLFGFTAAAFVGGLIGGFIGKVLFKKHFEKAGII</sequence>
<evidence type="ECO:0000256" key="1">
    <source>
        <dbReference type="SAM" id="Phobius"/>
    </source>
</evidence>
<feature type="transmembrane region" description="Helical" evidence="1">
    <location>
        <begin position="87"/>
        <end position="106"/>
    </location>
</feature>
<protein>
    <submittedName>
        <fullName evidence="3">MptD family putative ECF transporter S component</fullName>
    </submittedName>
    <submittedName>
        <fullName evidence="2">Putative bacterial integral membrane protein</fullName>
    </submittedName>
</protein>
<dbReference type="EMBL" id="VWXL01000074">
    <property type="protein sequence ID" value="MVB11802.1"/>
    <property type="molecule type" value="Genomic_DNA"/>
</dbReference>
<dbReference type="NCBIfam" id="TIGR02185">
    <property type="entry name" value="Trep_Strep"/>
    <property type="match status" value="1"/>
</dbReference>
<gene>
    <name evidence="2" type="ORF">CAFE_25270</name>
    <name evidence="3" type="ORF">HCR03_05565</name>
</gene>
<dbReference type="AlphaFoldDB" id="A0A6N8I190"/>
<dbReference type="Proteomes" id="UP000515909">
    <property type="component" value="Chromosome"/>
</dbReference>
<feature type="transmembrane region" description="Helical" evidence="1">
    <location>
        <begin position="12"/>
        <end position="31"/>
    </location>
</feature>
<feature type="transmembrane region" description="Helical" evidence="1">
    <location>
        <begin position="37"/>
        <end position="58"/>
    </location>
</feature>
<name>A0A6N8I190_9FIRM</name>
<evidence type="ECO:0000313" key="5">
    <source>
        <dbReference type="Proteomes" id="UP000515909"/>
    </source>
</evidence>
<reference evidence="2 4" key="1">
    <citation type="submission" date="2019-09" db="EMBL/GenBank/DDBJ databases">
        <title>Genome sequence of Clostridium sp. EA1.</title>
        <authorList>
            <person name="Poehlein A."/>
            <person name="Bengelsdorf F.R."/>
            <person name="Daniel R."/>
        </authorList>
    </citation>
    <scope>NUCLEOTIDE SEQUENCE [LARGE SCALE GENOMIC DNA]</scope>
    <source>
        <strain evidence="2 4">EA1</strain>
    </source>
</reference>
<dbReference type="Proteomes" id="UP000469440">
    <property type="component" value="Unassembled WGS sequence"/>
</dbReference>
<keyword evidence="1" id="KW-0812">Transmembrane</keyword>